<name>A0A1I1LU27_9RHOB</name>
<evidence type="ECO:0000313" key="3">
    <source>
        <dbReference type="Proteomes" id="UP000231644"/>
    </source>
</evidence>
<dbReference type="AlphaFoldDB" id="A0A1I1LU27"/>
<dbReference type="InterPro" id="IPR028992">
    <property type="entry name" value="Hedgehog/Intein_dom"/>
</dbReference>
<sequence length="226" mass="24631">MTKQTDISAEMVQARRVGKQGAVACFTAGTRILTLQGQRAVEQLTPGDKVMTRDHGLQTLRWIGCRHVSASEVSEFANTRPVRIAAGALGPKMPDRDLLVSPQHRVMVSGENVAEVCGDEEGLVAAQDLVGRPGITVEEVDEVVYYHLMFDDHELVLSEGTWTESFLPGVGAYNGMDVEAIDELFAMFPELKHVPTAYKPARPSLNPEVAKLLHNVNMSLSPVHGS</sequence>
<dbReference type="Proteomes" id="UP000231644">
    <property type="component" value="Unassembled WGS sequence"/>
</dbReference>
<evidence type="ECO:0000259" key="1">
    <source>
        <dbReference type="Pfam" id="PF13403"/>
    </source>
</evidence>
<dbReference type="InterPro" id="IPR036844">
    <property type="entry name" value="Hint_dom_sf"/>
</dbReference>
<feature type="domain" description="Hedgehog/Intein (Hint)" evidence="1">
    <location>
        <begin position="25"/>
        <end position="169"/>
    </location>
</feature>
<dbReference type="STRING" id="517719.SAMN05421762_2011"/>
<gene>
    <name evidence="2" type="ORF">SAMN05421762_2011</name>
</gene>
<protein>
    <submittedName>
        <fullName evidence="2">Hint domain-containing protein</fullName>
    </submittedName>
</protein>
<dbReference type="EMBL" id="FOLX01000001">
    <property type="protein sequence ID" value="SFC73803.1"/>
    <property type="molecule type" value="Genomic_DNA"/>
</dbReference>
<dbReference type="Gene3D" id="2.170.16.10">
    <property type="entry name" value="Hedgehog/Intein (Hint) domain"/>
    <property type="match status" value="1"/>
</dbReference>
<reference evidence="2 3" key="1">
    <citation type="submission" date="2016-10" db="EMBL/GenBank/DDBJ databases">
        <authorList>
            <person name="de Groot N.N."/>
        </authorList>
    </citation>
    <scope>NUCLEOTIDE SEQUENCE [LARGE SCALE GENOMIC DNA]</scope>
    <source>
        <strain evidence="2 3">DSM 29619</strain>
    </source>
</reference>
<accession>A0A1I1LU27</accession>
<dbReference type="GO" id="GO:0016539">
    <property type="term" value="P:intein-mediated protein splicing"/>
    <property type="evidence" value="ECO:0007669"/>
    <property type="project" value="InterPro"/>
</dbReference>
<dbReference type="RefSeq" id="WP_170848766.1">
    <property type="nucleotide sequence ID" value="NZ_BAABWI010000003.1"/>
</dbReference>
<proteinExistence type="predicted"/>
<dbReference type="Pfam" id="PF13403">
    <property type="entry name" value="Hint_2"/>
    <property type="match status" value="1"/>
</dbReference>
<dbReference type="InterPro" id="IPR006141">
    <property type="entry name" value="Intein_N"/>
</dbReference>
<evidence type="ECO:0000313" key="2">
    <source>
        <dbReference type="EMBL" id="SFC73803.1"/>
    </source>
</evidence>
<organism evidence="2 3">
    <name type="scientific">Pseudooceanicola nitratireducens</name>
    <dbReference type="NCBI Taxonomy" id="517719"/>
    <lineage>
        <taxon>Bacteria</taxon>
        <taxon>Pseudomonadati</taxon>
        <taxon>Pseudomonadota</taxon>
        <taxon>Alphaproteobacteria</taxon>
        <taxon>Rhodobacterales</taxon>
        <taxon>Paracoccaceae</taxon>
        <taxon>Pseudooceanicola</taxon>
    </lineage>
</organism>
<dbReference type="PROSITE" id="PS50817">
    <property type="entry name" value="INTEIN_N_TER"/>
    <property type="match status" value="1"/>
</dbReference>
<dbReference type="SUPFAM" id="SSF51294">
    <property type="entry name" value="Hedgehog/intein (Hint) domain"/>
    <property type="match status" value="1"/>
</dbReference>
<keyword evidence="3" id="KW-1185">Reference proteome</keyword>